<protein>
    <submittedName>
        <fullName evidence="2">YndJ family transporter</fullName>
    </submittedName>
</protein>
<feature type="transmembrane region" description="Helical" evidence="1">
    <location>
        <begin position="178"/>
        <end position="196"/>
    </location>
</feature>
<proteinExistence type="predicted"/>
<feature type="transmembrane region" description="Helical" evidence="1">
    <location>
        <begin position="233"/>
        <end position="254"/>
    </location>
</feature>
<keyword evidence="1" id="KW-0812">Transmembrane</keyword>
<keyword evidence="3" id="KW-1185">Reference proteome</keyword>
<keyword evidence="1" id="KW-1133">Transmembrane helix</keyword>
<evidence type="ECO:0000313" key="3">
    <source>
        <dbReference type="Proteomes" id="UP001595816"/>
    </source>
</evidence>
<feature type="transmembrane region" description="Helical" evidence="1">
    <location>
        <begin position="118"/>
        <end position="141"/>
    </location>
</feature>
<name>A0ABV8LVY8_9ACTN</name>
<sequence>MTVLVNVVVALGVLAVLPLGFGLIEAPGLAVVRRFWAVGAVPGVVAVWLPRGGIAVCLAVAYLAMTSVLALTAGRRLARDRRLAPLDVAALTALVTPFAGAVALVAERGGVELFGFSLAILALTVPHLHFAGFAAALVAGLTSRAAGVTWLSTTAALAVPVGTLLVLAGYFVGDAAELVGALVLTVGLWATGWLLWRTGVARIAAVTLAATMLLALDWAAGEAADLPHLPIQWMAATHGLANSIGFALCAVLAYRLRKVRPL</sequence>
<dbReference type="InterPro" id="IPR025450">
    <property type="entry name" value="YndJ-like"/>
</dbReference>
<keyword evidence="1" id="KW-0472">Membrane</keyword>
<organism evidence="2 3">
    <name type="scientific">Hamadaea flava</name>
    <dbReference type="NCBI Taxonomy" id="1742688"/>
    <lineage>
        <taxon>Bacteria</taxon>
        <taxon>Bacillati</taxon>
        <taxon>Actinomycetota</taxon>
        <taxon>Actinomycetes</taxon>
        <taxon>Micromonosporales</taxon>
        <taxon>Micromonosporaceae</taxon>
        <taxon>Hamadaea</taxon>
    </lineage>
</organism>
<evidence type="ECO:0000256" key="1">
    <source>
        <dbReference type="SAM" id="Phobius"/>
    </source>
</evidence>
<feature type="transmembrane region" description="Helical" evidence="1">
    <location>
        <begin position="203"/>
        <end position="221"/>
    </location>
</feature>
<dbReference type="Pfam" id="PF14158">
    <property type="entry name" value="YndJ"/>
    <property type="match status" value="1"/>
</dbReference>
<gene>
    <name evidence="2" type="ORF">ACFOZ4_31730</name>
</gene>
<feature type="transmembrane region" description="Helical" evidence="1">
    <location>
        <begin position="83"/>
        <end position="106"/>
    </location>
</feature>
<dbReference type="EMBL" id="JBHSAY010000020">
    <property type="protein sequence ID" value="MFC4135206.1"/>
    <property type="molecule type" value="Genomic_DNA"/>
</dbReference>
<dbReference type="Proteomes" id="UP001595816">
    <property type="component" value="Unassembled WGS sequence"/>
</dbReference>
<feature type="transmembrane region" description="Helical" evidence="1">
    <location>
        <begin position="46"/>
        <end position="71"/>
    </location>
</feature>
<accession>A0ABV8LVY8</accession>
<dbReference type="RefSeq" id="WP_253763083.1">
    <property type="nucleotide sequence ID" value="NZ_JAMZDZ010000001.1"/>
</dbReference>
<evidence type="ECO:0000313" key="2">
    <source>
        <dbReference type="EMBL" id="MFC4135206.1"/>
    </source>
</evidence>
<feature type="transmembrane region" description="Helical" evidence="1">
    <location>
        <begin position="148"/>
        <end position="172"/>
    </location>
</feature>
<reference evidence="3" key="1">
    <citation type="journal article" date="2019" name="Int. J. Syst. Evol. Microbiol.">
        <title>The Global Catalogue of Microorganisms (GCM) 10K type strain sequencing project: providing services to taxonomists for standard genome sequencing and annotation.</title>
        <authorList>
            <consortium name="The Broad Institute Genomics Platform"/>
            <consortium name="The Broad Institute Genome Sequencing Center for Infectious Disease"/>
            <person name="Wu L."/>
            <person name="Ma J."/>
        </authorList>
    </citation>
    <scope>NUCLEOTIDE SEQUENCE [LARGE SCALE GENOMIC DNA]</scope>
    <source>
        <strain evidence="3">CGMCC 4.7289</strain>
    </source>
</reference>
<comment type="caution">
    <text evidence="2">The sequence shown here is derived from an EMBL/GenBank/DDBJ whole genome shotgun (WGS) entry which is preliminary data.</text>
</comment>